<dbReference type="InterPro" id="IPR029058">
    <property type="entry name" value="AB_hydrolase_fold"/>
</dbReference>
<accession>N8W4K2</accession>
<proteinExistence type="predicted"/>
<evidence type="ECO:0000313" key="1">
    <source>
        <dbReference type="EMBL" id="ENU91763.1"/>
    </source>
</evidence>
<name>N8W4K2_9GAMM</name>
<reference evidence="1 2" key="1">
    <citation type="submission" date="2013-02" db="EMBL/GenBank/DDBJ databases">
        <title>The Genome Sequence of Acinetobacter sp. NIPH 758.</title>
        <authorList>
            <consortium name="The Broad Institute Genome Sequencing Platform"/>
            <consortium name="The Broad Institute Genome Sequencing Center for Infectious Disease"/>
            <person name="Cerqueira G."/>
            <person name="Feldgarden M."/>
            <person name="Courvalin P."/>
            <person name="Perichon B."/>
            <person name="Grillot-Courvalin C."/>
            <person name="Clermont D."/>
            <person name="Rocha E."/>
            <person name="Yoon E.-J."/>
            <person name="Nemec A."/>
            <person name="Walker B."/>
            <person name="Young S.K."/>
            <person name="Zeng Q."/>
            <person name="Gargeya S."/>
            <person name="Fitzgerald M."/>
            <person name="Haas B."/>
            <person name="Abouelleil A."/>
            <person name="Alvarado L."/>
            <person name="Arachchi H.M."/>
            <person name="Berlin A.M."/>
            <person name="Chapman S.B."/>
            <person name="Dewar J."/>
            <person name="Goldberg J."/>
            <person name="Griggs A."/>
            <person name="Gujja S."/>
            <person name="Hansen M."/>
            <person name="Howarth C."/>
            <person name="Imamovic A."/>
            <person name="Larimer J."/>
            <person name="McCowan C."/>
            <person name="Murphy C."/>
            <person name="Neiman D."/>
            <person name="Pearson M."/>
            <person name="Priest M."/>
            <person name="Roberts A."/>
            <person name="Saif S."/>
            <person name="Shea T."/>
            <person name="Sisk P."/>
            <person name="Sykes S."/>
            <person name="Wortman J."/>
            <person name="Nusbaum C."/>
            <person name="Birren B."/>
        </authorList>
    </citation>
    <scope>NUCLEOTIDE SEQUENCE [LARGE SCALE GENOMIC DNA]</scope>
    <source>
        <strain evidence="1 2">NIPH 758</strain>
    </source>
</reference>
<protein>
    <submittedName>
        <fullName evidence="1">Uncharacterized protein</fullName>
    </submittedName>
</protein>
<sequence length="341" mass="39196">MSFTARFKLNVAHPALWKLLRYRMFSTTRKWLDKVPQQFEEKDNGKYGLTKIYDCYENELISCEISFISNMKPIYRKVAVLKDGNYELSQWTLPSTLAEQKPNIDNKKNLAIEWEPTASFIAFIGGAADKYPFLKGDAKVEYLGPTEIVGDYSRYLLRVANQKKLKKYTIKYYGYEEAYTSSSKERPDNAFKDIEKFIQDNPKGMVNIVGHSLGGWNAAGLTSELEKKKICTVNLLITIDPVGVILSKSSADRRVRAQIYFFMPKPHPTKWLSVSCDPKEYVLDDLVADLGGQWESYPKKHATIFHSTKYSHADFTAIMREKINENDSCESLLIKELEKVK</sequence>
<dbReference type="Gene3D" id="3.40.50.1820">
    <property type="entry name" value="alpha/beta hydrolase"/>
    <property type="match status" value="1"/>
</dbReference>
<dbReference type="eggNOG" id="COG3319">
    <property type="taxonomic scope" value="Bacteria"/>
</dbReference>
<dbReference type="HOGENOM" id="CLU_073528_0_0_6"/>
<dbReference type="Proteomes" id="UP000013049">
    <property type="component" value="Unassembled WGS sequence"/>
</dbReference>
<dbReference type="RefSeq" id="WP_004772570.1">
    <property type="nucleotide sequence ID" value="NZ_JBLZYI010000001.1"/>
</dbReference>
<comment type="caution">
    <text evidence="1">The sequence shown here is derived from an EMBL/GenBank/DDBJ whole genome shotgun (WGS) entry which is preliminary data.</text>
</comment>
<organism evidence="1 2">
    <name type="scientific">Acinetobacter vivianii</name>
    <dbReference type="NCBI Taxonomy" id="1776742"/>
    <lineage>
        <taxon>Bacteria</taxon>
        <taxon>Pseudomonadati</taxon>
        <taxon>Pseudomonadota</taxon>
        <taxon>Gammaproteobacteria</taxon>
        <taxon>Moraxellales</taxon>
        <taxon>Moraxellaceae</taxon>
        <taxon>Acinetobacter</taxon>
    </lineage>
</organism>
<dbReference type="EMBL" id="APPC01000018">
    <property type="protein sequence ID" value="ENU91763.1"/>
    <property type="molecule type" value="Genomic_DNA"/>
</dbReference>
<dbReference type="AlphaFoldDB" id="N8W4K2"/>
<evidence type="ECO:0000313" key="2">
    <source>
        <dbReference type="Proteomes" id="UP000013049"/>
    </source>
</evidence>
<dbReference type="SUPFAM" id="SSF53474">
    <property type="entry name" value="alpha/beta-Hydrolases"/>
    <property type="match status" value="1"/>
</dbReference>
<gene>
    <name evidence="1" type="ORF">F971_02855</name>
</gene>
<dbReference type="PATRIC" id="fig|1217712.3.peg.2748"/>